<dbReference type="Proteomes" id="UP001153678">
    <property type="component" value="Unassembled WGS sequence"/>
</dbReference>
<sequence>MRSHPYQYNGTIPEAKKAGAIDRLENGETKLKLITLFQENMNYIKLTEIPHAINDEMPNILTQHESGNGQEIIVRLSEPYQKMKHDILPTFNRDSDNDEMKEKSSKYQVHQNIEQNVEEWLKKLRYIDDEKKDDTQECNDQKEIKVKEVVNLRIIFDNDDDMNSISPLQRDVLEFLFRD</sequence>
<evidence type="ECO:0000313" key="2">
    <source>
        <dbReference type="Proteomes" id="UP001153678"/>
    </source>
</evidence>
<dbReference type="AlphaFoldDB" id="A0A9W4SHM4"/>
<evidence type="ECO:0000313" key="1">
    <source>
        <dbReference type="EMBL" id="CAI2170055.1"/>
    </source>
</evidence>
<keyword evidence="2" id="KW-1185">Reference proteome</keyword>
<dbReference type="EMBL" id="CAMKVN010000651">
    <property type="protein sequence ID" value="CAI2170055.1"/>
    <property type="molecule type" value="Genomic_DNA"/>
</dbReference>
<reference evidence="1" key="1">
    <citation type="submission" date="2022-08" db="EMBL/GenBank/DDBJ databases">
        <authorList>
            <person name="Kallberg Y."/>
            <person name="Tangrot J."/>
            <person name="Rosling A."/>
        </authorList>
    </citation>
    <scope>NUCLEOTIDE SEQUENCE</scope>
    <source>
        <strain evidence="1">Wild A</strain>
    </source>
</reference>
<protein>
    <submittedName>
        <fullName evidence="1">12395_t:CDS:1</fullName>
    </submittedName>
</protein>
<proteinExistence type="predicted"/>
<organism evidence="1 2">
    <name type="scientific">Funneliformis geosporum</name>
    <dbReference type="NCBI Taxonomy" id="1117311"/>
    <lineage>
        <taxon>Eukaryota</taxon>
        <taxon>Fungi</taxon>
        <taxon>Fungi incertae sedis</taxon>
        <taxon>Mucoromycota</taxon>
        <taxon>Glomeromycotina</taxon>
        <taxon>Glomeromycetes</taxon>
        <taxon>Glomerales</taxon>
        <taxon>Glomeraceae</taxon>
        <taxon>Funneliformis</taxon>
    </lineage>
</organism>
<dbReference type="OrthoDB" id="2310995at2759"/>
<name>A0A9W4SHM4_9GLOM</name>
<gene>
    <name evidence="1" type="ORF">FWILDA_LOCUS4390</name>
</gene>
<comment type="caution">
    <text evidence="1">The sequence shown here is derived from an EMBL/GenBank/DDBJ whole genome shotgun (WGS) entry which is preliminary data.</text>
</comment>
<accession>A0A9W4SHM4</accession>